<feature type="coiled-coil region" evidence="1">
    <location>
        <begin position="88"/>
        <end position="162"/>
    </location>
</feature>
<protein>
    <submittedName>
        <fullName evidence="3">Uncharacterized protein</fullName>
    </submittedName>
</protein>
<evidence type="ECO:0000256" key="1">
    <source>
        <dbReference type="SAM" id="Coils"/>
    </source>
</evidence>
<sequence>MSAAPIQRLRETTVTKRKRHSTTDNAVAGPSDQRNGRINRVSSDSHRPSANASSSASFSASRESTPSVMSSVPVVHTPRRPTNSDTEIDRLRQQLTLANDQNKKLEKEVSRLKALNRSASEEDTDEGLREHEKALQELADMTEKYQEKKREYDTEKAALVQKGIAEHTNLSVLRTRLRQLTNLFEAGKYSRDEMVSTCRNLCDQLQEVADRHLTQVPVGFSSILDAMAFDADAGDADDDVDEPPAKRRRL</sequence>
<evidence type="ECO:0000313" key="4">
    <source>
        <dbReference type="Proteomes" id="UP001498398"/>
    </source>
</evidence>
<keyword evidence="4" id="KW-1185">Reference proteome</keyword>
<evidence type="ECO:0000313" key="3">
    <source>
        <dbReference type="EMBL" id="KAK7462415.1"/>
    </source>
</evidence>
<reference evidence="3 4" key="1">
    <citation type="submission" date="2024-01" db="EMBL/GenBank/DDBJ databases">
        <title>A draft genome for the cacao thread blight pathogen Marasmiellus scandens.</title>
        <authorList>
            <person name="Baruah I.K."/>
            <person name="Leung J."/>
            <person name="Bukari Y."/>
            <person name="Amoako-Attah I."/>
            <person name="Meinhardt L.W."/>
            <person name="Bailey B.A."/>
            <person name="Cohen S.P."/>
        </authorList>
    </citation>
    <scope>NUCLEOTIDE SEQUENCE [LARGE SCALE GENOMIC DNA]</scope>
    <source>
        <strain evidence="3 4">GH-19</strain>
    </source>
</reference>
<gene>
    <name evidence="3" type="ORF">VKT23_008014</name>
</gene>
<dbReference type="EMBL" id="JBANRG010000011">
    <property type="protein sequence ID" value="KAK7462415.1"/>
    <property type="molecule type" value="Genomic_DNA"/>
</dbReference>
<accession>A0ABR1JL89</accession>
<organism evidence="3 4">
    <name type="scientific">Marasmiellus scandens</name>
    <dbReference type="NCBI Taxonomy" id="2682957"/>
    <lineage>
        <taxon>Eukaryota</taxon>
        <taxon>Fungi</taxon>
        <taxon>Dikarya</taxon>
        <taxon>Basidiomycota</taxon>
        <taxon>Agaricomycotina</taxon>
        <taxon>Agaricomycetes</taxon>
        <taxon>Agaricomycetidae</taxon>
        <taxon>Agaricales</taxon>
        <taxon>Marasmiineae</taxon>
        <taxon>Omphalotaceae</taxon>
        <taxon>Marasmiellus</taxon>
    </lineage>
</organism>
<comment type="caution">
    <text evidence="3">The sequence shown here is derived from an EMBL/GenBank/DDBJ whole genome shotgun (WGS) entry which is preliminary data.</text>
</comment>
<evidence type="ECO:0000256" key="2">
    <source>
        <dbReference type="SAM" id="MobiDB-lite"/>
    </source>
</evidence>
<feature type="region of interest" description="Disordered" evidence="2">
    <location>
        <begin position="1"/>
        <end position="88"/>
    </location>
</feature>
<proteinExistence type="predicted"/>
<keyword evidence="1" id="KW-0175">Coiled coil</keyword>
<name>A0ABR1JL89_9AGAR</name>
<dbReference type="Proteomes" id="UP001498398">
    <property type="component" value="Unassembled WGS sequence"/>
</dbReference>
<feature type="compositionally biased region" description="Low complexity" evidence="2">
    <location>
        <begin position="48"/>
        <end position="76"/>
    </location>
</feature>